<dbReference type="RefSeq" id="XP_028138255.1">
    <property type="nucleotide sequence ID" value="XM_028282454.1"/>
</dbReference>
<proteinExistence type="predicted"/>
<dbReference type="CDD" id="cd23992">
    <property type="entry name" value="PBP_GOBP"/>
    <property type="match status" value="1"/>
</dbReference>
<protein>
    <submittedName>
        <fullName evidence="2">Uncharacterized protein LOC114332630</fullName>
    </submittedName>
</protein>
<organism evidence="2">
    <name type="scientific">Diabrotica virgifera virgifera</name>
    <name type="common">western corn rootworm</name>
    <dbReference type="NCBI Taxonomy" id="50390"/>
    <lineage>
        <taxon>Eukaryota</taxon>
        <taxon>Metazoa</taxon>
        <taxon>Ecdysozoa</taxon>
        <taxon>Arthropoda</taxon>
        <taxon>Hexapoda</taxon>
        <taxon>Insecta</taxon>
        <taxon>Pterygota</taxon>
        <taxon>Neoptera</taxon>
        <taxon>Endopterygota</taxon>
        <taxon>Coleoptera</taxon>
        <taxon>Polyphaga</taxon>
        <taxon>Cucujiformia</taxon>
        <taxon>Chrysomeloidea</taxon>
        <taxon>Chrysomelidae</taxon>
        <taxon>Galerucinae</taxon>
        <taxon>Diabroticina</taxon>
        <taxon>Diabroticites</taxon>
        <taxon>Diabrotica</taxon>
    </lineage>
</organism>
<keyword evidence="1" id="KW-0732">Signal</keyword>
<evidence type="ECO:0000313" key="2">
    <source>
        <dbReference type="RefSeq" id="XP_028138255.1"/>
    </source>
</evidence>
<dbReference type="GO" id="GO:0005549">
    <property type="term" value="F:odorant binding"/>
    <property type="evidence" value="ECO:0007669"/>
    <property type="project" value="InterPro"/>
</dbReference>
<gene>
    <name evidence="2" type="primary">LOC114332630</name>
</gene>
<dbReference type="SUPFAM" id="SSF47565">
    <property type="entry name" value="Insect pheromone/odorant-binding proteins"/>
    <property type="match status" value="1"/>
</dbReference>
<dbReference type="Gene3D" id="1.10.238.20">
    <property type="entry name" value="Pheromone/general odorant binding protein domain"/>
    <property type="match status" value="1"/>
</dbReference>
<dbReference type="InParanoid" id="A0A6P7G0R1"/>
<evidence type="ECO:0000256" key="1">
    <source>
        <dbReference type="SAM" id="SignalP"/>
    </source>
</evidence>
<sequence>MLKCALFLLCALHIVYSKISLSRFNDPKAQEKIASCTNLYKLELGDLLENLEKGNGDENMKKYNMCLYNAVGAVDGNNKANREVITGYLKLFYPENFQEILTKCIKDVVINAEEAYQMSLCTNNLVKN</sequence>
<feature type="chain" id="PRO_5028249485" evidence="1">
    <location>
        <begin position="18"/>
        <end position="128"/>
    </location>
</feature>
<dbReference type="InterPro" id="IPR006170">
    <property type="entry name" value="PBP/GOBP"/>
</dbReference>
<dbReference type="AlphaFoldDB" id="A0A6P7G0R1"/>
<dbReference type="InterPro" id="IPR036728">
    <property type="entry name" value="PBP_GOBP_sf"/>
</dbReference>
<name>A0A6P7G0R1_DIAVI</name>
<dbReference type="Pfam" id="PF01395">
    <property type="entry name" value="PBP_GOBP"/>
    <property type="match status" value="1"/>
</dbReference>
<feature type="signal peptide" evidence="1">
    <location>
        <begin position="1"/>
        <end position="17"/>
    </location>
</feature>
<accession>A0A6P7G0R1</accession>
<reference evidence="2" key="1">
    <citation type="submission" date="2025-08" db="UniProtKB">
        <authorList>
            <consortium name="RefSeq"/>
        </authorList>
    </citation>
    <scope>IDENTIFICATION</scope>
    <source>
        <tissue evidence="2">Whole insect</tissue>
    </source>
</reference>